<comment type="caution">
    <text evidence="1">The sequence shown here is derived from an EMBL/GenBank/DDBJ whole genome shotgun (WGS) entry which is preliminary data.</text>
</comment>
<dbReference type="OrthoDB" id="5834248at2"/>
<protein>
    <submittedName>
        <fullName evidence="1">Uncharacterized protein</fullName>
    </submittedName>
</protein>
<gene>
    <name evidence="1" type="ORF">A142_02495</name>
</gene>
<evidence type="ECO:0000313" key="2">
    <source>
        <dbReference type="Proteomes" id="UP000094802"/>
    </source>
</evidence>
<name>A0A1E5FY67_VIBSP</name>
<dbReference type="AlphaFoldDB" id="A0A1E5FY67"/>
<dbReference type="Proteomes" id="UP000094802">
    <property type="component" value="Unassembled WGS sequence"/>
</dbReference>
<dbReference type="EMBL" id="AJZD02000003">
    <property type="protein sequence ID" value="OEF95452.1"/>
    <property type="molecule type" value="Genomic_DNA"/>
</dbReference>
<accession>A0A1E5FY67</accession>
<organism evidence="1 2">
    <name type="scientific">Vibrio splendidus 12E03</name>
    <dbReference type="NCBI Taxonomy" id="1191305"/>
    <lineage>
        <taxon>Bacteria</taxon>
        <taxon>Pseudomonadati</taxon>
        <taxon>Pseudomonadota</taxon>
        <taxon>Gammaproteobacteria</taxon>
        <taxon>Vibrionales</taxon>
        <taxon>Vibrionaceae</taxon>
        <taxon>Vibrio</taxon>
    </lineage>
</organism>
<reference evidence="1 2" key="1">
    <citation type="journal article" date="2012" name="Science">
        <title>Ecological populations of bacteria act as socially cohesive units of antibiotic production and resistance.</title>
        <authorList>
            <person name="Cordero O.X."/>
            <person name="Wildschutte H."/>
            <person name="Kirkup B."/>
            <person name="Proehl S."/>
            <person name="Ngo L."/>
            <person name="Hussain F."/>
            <person name="Le Roux F."/>
            <person name="Mincer T."/>
            <person name="Polz M.F."/>
        </authorList>
    </citation>
    <scope>NUCLEOTIDE SEQUENCE [LARGE SCALE GENOMIC DNA]</scope>
    <source>
        <strain evidence="1 2">12E03</strain>
    </source>
</reference>
<sequence length="1153" mass="128282">MYSTSLMSVYSRSSGTEVDPVQQGLLFTPVKRREIEAKHFIDLTSVDDHHGLKMMLSLRKGKLVLITGKNKGLLREFLHQRSFSKPNYYQAEVRTPDAHFSRLWVGHDNKLHACYRDTKTGNERHCILKLIGEFTENLRAEGAGFNVRVDKTPAQADVKDTPTESCSVIMLKGETPTKVILASPRELVIGEEESVKLDLRLSSNEYITSIKPCGSTLQVVIESATKVSKVRYVDAQHLTLQKGDNSLSPIVSDSPPIAFAHFNVNNSNHFANANPFIDHKIKHIGNQYVPLSGWIDSIKHRLSRGHEKWNRGRKIDAVKSFAKVVDPGLQTSVHWVKDKIERQKVSPVIMSVEKRIFHELSQQEYLQSKWEQGISLNQIISSSARVYKKTDQEMRIAMAIQAGSDRSSTVGVEPAKQGVAKQLSNSTTILDQLVLGFKREHGSYDKHLKQRIISLQQRMDDLLGHPSSDVLFDFTQFASIQMSLTALSEAKSTPFTLQDLDLYLPYIERTLTNARLYLATQVSEQFKQGKAQSNQTLANKLFTENHGECNQAVLRGLASMKALRSAHKSGVRLAESMGNTHSGLGKIWNDWMGRQTPAHQITEQISGRVSTLPQGDALTLSAHYGVSGFAGVAHFGLPFSGGYFAGVVANYEKHYDCKLLSLEGNTTQIQFVRKGEKGASAIVGTGGGLEDLTKLVRYRNGSLVTLMPFEATLALTAMKDSQQSFAFDVSNNDLQKTLGYLFRTEDWQQGLETEFNKAQFSSSDSSIAKVSGSANSQFRFQLGIDASPSLSMVMPRTYVKAGIDIELSRQQAREFKLGEQTSATQSVDYFVSVDAEANSGASVMLFPLSSTHAFPIAIDEKTFVSVKPFGDGLTAHYPTKHQTTETISKLSQQSKPASSDITSQQLELICTVIENFKRCIEKHPEWDIATQNLAKSQLMTLFNARQSGSHQVIKTIAAENIQHLKVSYEQKISWSSRWADNMRRAFHITPKHSASLGQLMEAYPSGGKMLRALRASSQSQSQMLNVDKASSVTAVAKYQMPISVLIDQFKQTLEQLDDVQDSKSVRAIFKSLNQQLNRKGETGRSLYKLSKIECMRASSLSRHPAGVLPMVKVKKLSQVMLNESLGDINFLYSEEGEPEVINRLDGSLYSVPS</sequence>
<evidence type="ECO:0000313" key="1">
    <source>
        <dbReference type="EMBL" id="OEF95452.1"/>
    </source>
</evidence>
<dbReference type="RefSeq" id="WP_019824565.1">
    <property type="nucleotide sequence ID" value="NZ_AJZD02000003.1"/>
</dbReference>
<proteinExistence type="predicted"/>